<organism evidence="2 3">
    <name type="scientific">Scomber scombrus</name>
    <name type="common">Atlantic mackerel</name>
    <name type="synonym">Scomber vernalis</name>
    <dbReference type="NCBI Taxonomy" id="13677"/>
    <lineage>
        <taxon>Eukaryota</taxon>
        <taxon>Metazoa</taxon>
        <taxon>Chordata</taxon>
        <taxon>Craniata</taxon>
        <taxon>Vertebrata</taxon>
        <taxon>Euteleostomi</taxon>
        <taxon>Actinopterygii</taxon>
        <taxon>Neopterygii</taxon>
        <taxon>Teleostei</taxon>
        <taxon>Neoteleostei</taxon>
        <taxon>Acanthomorphata</taxon>
        <taxon>Pelagiaria</taxon>
        <taxon>Scombriformes</taxon>
        <taxon>Scombridae</taxon>
        <taxon>Scomber</taxon>
    </lineage>
</organism>
<dbReference type="AlphaFoldDB" id="A0AAV1Q5K7"/>
<feature type="compositionally biased region" description="Low complexity" evidence="1">
    <location>
        <begin position="65"/>
        <end position="76"/>
    </location>
</feature>
<keyword evidence="3" id="KW-1185">Reference proteome</keyword>
<reference evidence="2 3" key="1">
    <citation type="submission" date="2024-01" db="EMBL/GenBank/DDBJ databases">
        <authorList>
            <person name="Alioto T."/>
            <person name="Alioto T."/>
            <person name="Gomez Garrido J."/>
        </authorList>
    </citation>
    <scope>NUCLEOTIDE SEQUENCE [LARGE SCALE GENOMIC DNA]</scope>
</reference>
<evidence type="ECO:0000313" key="2">
    <source>
        <dbReference type="EMBL" id="CAK6978885.1"/>
    </source>
</evidence>
<feature type="region of interest" description="Disordered" evidence="1">
    <location>
        <begin position="55"/>
        <end position="86"/>
    </location>
</feature>
<evidence type="ECO:0000313" key="3">
    <source>
        <dbReference type="Proteomes" id="UP001314229"/>
    </source>
</evidence>
<feature type="compositionally biased region" description="Basic and acidic residues" evidence="1">
    <location>
        <begin position="100"/>
        <end position="115"/>
    </location>
</feature>
<sequence>MKQSQLYCFMPKEVLHGFLLLLLQNAPCSIGAFGSTHHLHHLLLLLGILLPSLSSPGSPPPSGPVPGLSEPEAPAEGGPGPGPPLAAALLCTRLPADLHRGDSHLHRAPEPEPRHGSVSAPGGRWQPVHSAGPVRGRALEGPDCGGGFRLSAGVCGGLMDERVILTLHHLMSPKTRTALVGSETQGEKVNTHCGYAHDSTYCKKKSCCRYAEGLSITYSKRGKKPTENVNAVEALNTRRQTELRSLRCLSRKSSAQKEH</sequence>
<name>A0AAV1Q5K7_SCOSC</name>
<feature type="region of interest" description="Disordered" evidence="1">
    <location>
        <begin position="100"/>
        <end position="131"/>
    </location>
</feature>
<gene>
    <name evidence="2" type="ORF">FSCOSCO3_A022984</name>
</gene>
<evidence type="ECO:0000256" key="1">
    <source>
        <dbReference type="SAM" id="MobiDB-lite"/>
    </source>
</evidence>
<comment type="caution">
    <text evidence="2">The sequence shown here is derived from an EMBL/GenBank/DDBJ whole genome shotgun (WGS) entry which is preliminary data.</text>
</comment>
<protein>
    <submittedName>
        <fullName evidence="2">Uncharacterized protein</fullName>
    </submittedName>
</protein>
<proteinExistence type="predicted"/>
<dbReference type="EMBL" id="CAWUFR010000524">
    <property type="protein sequence ID" value="CAK6978885.1"/>
    <property type="molecule type" value="Genomic_DNA"/>
</dbReference>
<dbReference type="Proteomes" id="UP001314229">
    <property type="component" value="Unassembled WGS sequence"/>
</dbReference>
<accession>A0AAV1Q5K7</accession>